<proteinExistence type="predicted"/>
<dbReference type="PROSITE" id="PS51296">
    <property type="entry name" value="RIESKE"/>
    <property type="match status" value="1"/>
</dbReference>
<keyword evidence="6" id="KW-0732">Signal</keyword>
<evidence type="ECO:0000256" key="2">
    <source>
        <dbReference type="ARBA" id="ARBA00022723"/>
    </source>
</evidence>
<dbReference type="RefSeq" id="WP_128199748.1">
    <property type="nucleotide sequence ID" value="NZ_SACT01000007.1"/>
</dbReference>
<dbReference type="Proteomes" id="UP000288178">
    <property type="component" value="Unassembled WGS sequence"/>
</dbReference>
<dbReference type="AlphaFoldDB" id="A0A437JRK5"/>
<dbReference type="PANTHER" id="PTHR10134">
    <property type="entry name" value="CYTOCHROME B-C1 COMPLEX SUBUNIT RIESKE, MITOCHONDRIAL"/>
    <property type="match status" value="1"/>
</dbReference>
<name>A0A437JRK5_9BURK</name>
<keyword evidence="2" id="KW-0479">Metal-binding</keyword>
<dbReference type="InterPro" id="IPR014349">
    <property type="entry name" value="Rieske_Fe-S_prot"/>
</dbReference>
<evidence type="ECO:0000259" key="7">
    <source>
        <dbReference type="PROSITE" id="PS51296"/>
    </source>
</evidence>
<keyword evidence="9" id="KW-1185">Reference proteome</keyword>
<keyword evidence="4" id="KW-0411">Iron-sulfur</keyword>
<dbReference type="OrthoDB" id="9767869at2"/>
<keyword evidence="3" id="KW-0408">Iron</keyword>
<dbReference type="InterPro" id="IPR036922">
    <property type="entry name" value="Rieske_2Fe-2S_sf"/>
</dbReference>
<evidence type="ECO:0000256" key="5">
    <source>
        <dbReference type="ARBA" id="ARBA00023157"/>
    </source>
</evidence>
<sequence>MQEHKLNRRIFLKSSGGAAAVVGTAGAALVPGAAQAASPAGSTSTNLNYPKRSVGKAGGMPVNQAVGFSYPDASSPCVALRMGSAVPGGVGPNKDIVAFSSLCTHMGCPVAYDGGTKTFKCSCHFSIFDPENGGQMVCGQATEDLPKVLLEYDAKTDTVAAVGIEGLIYGRQANIL</sequence>
<gene>
    <name evidence="8" type="ORF">ENE75_18110</name>
</gene>
<dbReference type="InterPro" id="IPR017941">
    <property type="entry name" value="Rieske_2Fe-2S"/>
</dbReference>
<evidence type="ECO:0000256" key="4">
    <source>
        <dbReference type="ARBA" id="ARBA00023014"/>
    </source>
</evidence>
<dbReference type="GO" id="GO:0050611">
    <property type="term" value="F:arsenate reductase (azurin) activity"/>
    <property type="evidence" value="ECO:0007669"/>
    <property type="project" value="UniProtKB-EC"/>
</dbReference>
<reference evidence="8 9" key="1">
    <citation type="submission" date="2019-01" db="EMBL/GenBank/DDBJ databases">
        <authorList>
            <person name="Chen W.-M."/>
        </authorList>
    </citation>
    <scope>NUCLEOTIDE SEQUENCE [LARGE SCALE GENOMIC DNA]</scope>
    <source>
        <strain evidence="8 9">ICH-3</strain>
    </source>
</reference>
<dbReference type="GO" id="GO:0046872">
    <property type="term" value="F:metal ion binding"/>
    <property type="evidence" value="ECO:0007669"/>
    <property type="project" value="UniProtKB-KW"/>
</dbReference>
<dbReference type="InterPro" id="IPR014067">
    <property type="entry name" value="AioB/IdrB_ssu"/>
</dbReference>
<dbReference type="GO" id="GO:0051537">
    <property type="term" value="F:2 iron, 2 sulfur cluster binding"/>
    <property type="evidence" value="ECO:0007669"/>
    <property type="project" value="UniProtKB-KW"/>
</dbReference>
<evidence type="ECO:0000256" key="6">
    <source>
        <dbReference type="SAM" id="SignalP"/>
    </source>
</evidence>
<comment type="caution">
    <text evidence="8">The sequence shown here is derived from an EMBL/GenBank/DDBJ whole genome shotgun (WGS) entry which is preliminary data.</text>
</comment>
<dbReference type="SUPFAM" id="SSF50022">
    <property type="entry name" value="ISP domain"/>
    <property type="match status" value="1"/>
</dbReference>
<feature type="domain" description="Rieske" evidence="7">
    <location>
        <begin position="63"/>
        <end position="159"/>
    </location>
</feature>
<dbReference type="Pfam" id="PF00355">
    <property type="entry name" value="Rieske"/>
    <property type="match status" value="1"/>
</dbReference>
<dbReference type="InterPro" id="IPR006311">
    <property type="entry name" value="TAT_signal"/>
</dbReference>
<keyword evidence="5" id="KW-1015">Disulfide bond</keyword>
<dbReference type="PROSITE" id="PS51318">
    <property type="entry name" value="TAT"/>
    <property type="match status" value="1"/>
</dbReference>
<protein>
    <submittedName>
        <fullName evidence="8">Arsenate reductase (Azurin) small subunit</fullName>
        <ecNumber evidence="8">1.20.9.1</ecNumber>
    </submittedName>
</protein>
<dbReference type="EMBL" id="SACT01000007">
    <property type="protein sequence ID" value="RVT49576.1"/>
    <property type="molecule type" value="Genomic_DNA"/>
</dbReference>
<evidence type="ECO:0000256" key="3">
    <source>
        <dbReference type="ARBA" id="ARBA00023004"/>
    </source>
</evidence>
<feature type="signal peptide" evidence="6">
    <location>
        <begin position="1"/>
        <end position="36"/>
    </location>
</feature>
<evidence type="ECO:0000256" key="1">
    <source>
        <dbReference type="ARBA" id="ARBA00022714"/>
    </source>
</evidence>
<dbReference type="EC" id="1.20.9.1" evidence="8"/>
<evidence type="ECO:0000313" key="9">
    <source>
        <dbReference type="Proteomes" id="UP000288178"/>
    </source>
</evidence>
<dbReference type="Gene3D" id="2.102.10.10">
    <property type="entry name" value="Rieske [2Fe-2S] iron-sulphur domain"/>
    <property type="match status" value="1"/>
</dbReference>
<keyword evidence="1" id="KW-0001">2Fe-2S</keyword>
<dbReference type="CDD" id="cd03476">
    <property type="entry name" value="Rieske_ArOX_small"/>
    <property type="match status" value="1"/>
</dbReference>
<feature type="chain" id="PRO_5019232468" evidence="6">
    <location>
        <begin position="37"/>
        <end position="176"/>
    </location>
</feature>
<dbReference type="NCBIfam" id="TIGR02694">
    <property type="entry name" value="arsenite_ox_S"/>
    <property type="match status" value="1"/>
</dbReference>
<evidence type="ECO:0000313" key="8">
    <source>
        <dbReference type="EMBL" id="RVT49576.1"/>
    </source>
</evidence>
<keyword evidence="8" id="KW-0560">Oxidoreductase</keyword>
<accession>A0A437JRK5</accession>
<organism evidence="8 9">
    <name type="scientific">Rubrivivax albus</name>
    <dbReference type="NCBI Taxonomy" id="2499835"/>
    <lineage>
        <taxon>Bacteria</taxon>
        <taxon>Pseudomonadati</taxon>
        <taxon>Pseudomonadota</taxon>
        <taxon>Betaproteobacteria</taxon>
        <taxon>Burkholderiales</taxon>
        <taxon>Sphaerotilaceae</taxon>
        <taxon>Rubrivivax</taxon>
    </lineage>
</organism>